<keyword evidence="2" id="KW-0732">Signal</keyword>
<evidence type="ECO:0000313" key="4">
    <source>
        <dbReference type="Proteomes" id="UP000006230"/>
    </source>
</evidence>
<gene>
    <name evidence="3" type="ORF">R2601_19260</name>
</gene>
<dbReference type="RefSeq" id="WP_007798262.1">
    <property type="nucleotide sequence ID" value="NZ_DS022276.1"/>
</dbReference>
<name>Q0FQQ2_SALBH</name>
<evidence type="ECO:0008006" key="5">
    <source>
        <dbReference type="Google" id="ProtNLM"/>
    </source>
</evidence>
<comment type="caution">
    <text evidence="3">The sequence shown here is derived from an EMBL/GenBank/DDBJ whole genome shotgun (WGS) entry which is preliminary data.</text>
</comment>
<protein>
    <recommendedName>
        <fullName evidence="5">AAA+ family ATPase</fullName>
    </recommendedName>
</protein>
<evidence type="ECO:0000313" key="3">
    <source>
        <dbReference type="EMBL" id="EAU46630.1"/>
    </source>
</evidence>
<feature type="region of interest" description="Disordered" evidence="1">
    <location>
        <begin position="107"/>
        <end position="150"/>
    </location>
</feature>
<dbReference type="STRING" id="314265.R2601_19260"/>
<feature type="chain" id="PRO_5004171871" description="AAA+ family ATPase" evidence="2">
    <location>
        <begin position="21"/>
        <end position="150"/>
    </location>
</feature>
<evidence type="ECO:0000256" key="2">
    <source>
        <dbReference type="SAM" id="SignalP"/>
    </source>
</evidence>
<keyword evidence="4" id="KW-1185">Reference proteome</keyword>
<organism evidence="3 4">
    <name type="scientific">Salipiger bermudensis (strain DSM 26914 / JCM 13377 / KCTC 12554 / HTCC2601)</name>
    <name type="common">Pelagibaca bermudensis</name>
    <dbReference type="NCBI Taxonomy" id="314265"/>
    <lineage>
        <taxon>Bacteria</taxon>
        <taxon>Pseudomonadati</taxon>
        <taxon>Pseudomonadota</taxon>
        <taxon>Alphaproteobacteria</taxon>
        <taxon>Rhodobacterales</taxon>
        <taxon>Roseobacteraceae</taxon>
        <taxon>Salipiger</taxon>
    </lineage>
</organism>
<sequence>MKTLAALCLSATLLAMPVTAQDAGEEAPEDGGGLMKRGAQMFFEGLMGELDPALRELEDLAGEMQPALRSFGEEMGPALQDLMGKVKDWSVYHPPEMLENGDIILRRREPLERDDDGILPRDRDWPERDRELPPLDGTPPDRERGGEIEL</sequence>
<dbReference type="AlphaFoldDB" id="Q0FQQ2"/>
<dbReference type="HOGENOM" id="CLU_148648_0_0_5"/>
<dbReference type="EMBL" id="AATQ01000013">
    <property type="protein sequence ID" value="EAU46630.1"/>
    <property type="molecule type" value="Genomic_DNA"/>
</dbReference>
<dbReference type="eggNOG" id="ENOG5032Z1N">
    <property type="taxonomic scope" value="Bacteria"/>
</dbReference>
<feature type="signal peptide" evidence="2">
    <location>
        <begin position="1"/>
        <end position="20"/>
    </location>
</feature>
<dbReference type="Proteomes" id="UP000006230">
    <property type="component" value="Unassembled WGS sequence"/>
</dbReference>
<proteinExistence type="predicted"/>
<evidence type="ECO:0000256" key="1">
    <source>
        <dbReference type="SAM" id="MobiDB-lite"/>
    </source>
</evidence>
<accession>Q0FQQ2</accession>
<reference evidence="3 4" key="1">
    <citation type="journal article" date="2010" name="J. Bacteriol.">
        <title>Genome sequences of Pelagibaca bermudensis HTCC2601T and Maritimibacter alkaliphilus HTCC2654T, the type strains of two marine Roseobacter genera.</title>
        <authorList>
            <person name="Thrash J.C."/>
            <person name="Cho J.C."/>
            <person name="Ferriera S."/>
            <person name="Johnson J."/>
            <person name="Vergin K.L."/>
            <person name="Giovannoni S.J."/>
        </authorList>
    </citation>
    <scope>NUCLEOTIDE SEQUENCE [LARGE SCALE GENOMIC DNA]</scope>
    <source>
        <strain evidence="4">DSM 26914 / JCM 13377 / KCTC 12554 / HTCC2601</strain>
    </source>
</reference>